<dbReference type="Proteomes" id="UP001060085">
    <property type="component" value="Linkage Group LG01"/>
</dbReference>
<evidence type="ECO:0000313" key="1">
    <source>
        <dbReference type="EMBL" id="KAI5681027.1"/>
    </source>
</evidence>
<comment type="caution">
    <text evidence="1">The sequence shown here is derived from an EMBL/GenBank/DDBJ whole genome shotgun (WGS) entry which is preliminary data.</text>
</comment>
<accession>A0ACC0C857</accession>
<dbReference type="EMBL" id="CM044701">
    <property type="protein sequence ID" value="KAI5681027.1"/>
    <property type="molecule type" value="Genomic_DNA"/>
</dbReference>
<proteinExistence type="predicted"/>
<evidence type="ECO:0000313" key="2">
    <source>
        <dbReference type="Proteomes" id="UP001060085"/>
    </source>
</evidence>
<gene>
    <name evidence="1" type="ORF">M9H77_02254</name>
</gene>
<protein>
    <submittedName>
        <fullName evidence="1">Uncharacterized protein</fullName>
    </submittedName>
</protein>
<name>A0ACC0C857_CATRO</name>
<sequence length="106" mass="11104">MTKIEAVGKKCITYPGWQGNIPSMAGAEDGRTSVTRDLPQTVGLTLLSAIGSAGKGSSNAFQTRCLPIAFVCNLIVAGLDYSQGCLELKKEEQSRATNWGLIGAIG</sequence>
<organism evidence="1 2">
    <name type="scientific">Catharanthus roseus</name>
    <name type="common">Madagascar periwinkle</name>
    <name type="synonym">Vinca rosea</name>
    <dbReference type="NCBI Taxonomy" id="4058"/>
    <lineage>
        <taxon>Eukaryota</taxon>
        <taxon>Viridiplantae</taxon>
        <taxon>Streptophyta</taxon>
        <taxon>Embryophyta</taxon>
        <taxon>Tracheophyta</taxon>
        <taxon>Spermatophyta</taxon>
        <taxon>Magnoliopsida</taxon>
        <taxon>eudicotyledons</taxon>
        <taxon>Gunneridae</taxon>
        <taxon>Pentapetalae</taxon>
        <taxon>asterids</taxon>
        <taxon>lamiids</taxon>
        <taxon>Gentianales</taxon>
        <taxon>Apocynaceae</taxon>
        <taxon>Rauvolfioideae</taxon>
        <taxon>Vinceae</taxon>
        <taxon>Catharanthinae</taxon>
        <taxon>Catharanthus</taxon>
    </lineage>
</organism>
<reference evidence="2" key="1">
    <citation type="journal article" date="2023" name="Nat. Plants">
        <title>Single-cell RNA sequencing provides a high-resolution roadmap for understanding the multicellular compartmentation of specialized metabolism.</title>
        <authorList>
            <person name="Sun S."/>
            <person name="Shen X."/>
            <person name="Li Y."/>
            <person name="Li Y."/>
            <person name="Wang S."/>
            <person name="Li R."/>
            <person name="Zhang H."/>
            <person name="Shen G."/>
            <person name="Guo B."/>
            <person name="Wei J."/>
            <person name="Xu J."/>
            <person name="St-Pierre B."/>
            <person name="Chen S."/>
            <person name="Sun C."/>
        </authorList>
    </citation>
    <scope>NUCLEOTIDE SEQUENCE [LARGE SCALE GENOMIC DNA]</scope>
</reference>
<keyword evidence="2" id="KW-1185">Reference proteome</keyword>